<name>A0AAN7NYF0_MYCAM</name>
<dbReference type="EMBL" id="JAUNZN010000003">
    <property type="protein sequence ID" value="KAK4824437.1"/>
    <property type="molecule type" value="Genomic_DNA"/>
</dbReference>
<proteinExistence type="predicted"/>
<evidence type="ECO:0000313" key="1">
    <source>
        <dbReference type="EMBL" id="KAK4824437.1"/>
    </source>
</evidence>
<accession>A0AAN7NYF0</accession>
<dbReference type="AlphaFoldDB" id="A0AAN7NYF0"/>
<evidence type="ECO:0000313" key="2">
    <source>
        <dbReference type="Proteomes" id="UP001333110"/>
    </source>
</evidence>
<protein>
    <submittedName>
        <fullName evidence="1">Uncharacterized protein</fullName>
    </submittedName>
</protein>
<reference evidence="1 2" key="1">
    <citation type="journal article" date="2023" name="J. Hered.">
        <title>Chromosome-level genome of the wood stork (Mycteria americana) provides insight into avian chromosome evolution.</title>
        <authorList>
            <person name="Flamio R. Jr."/>
            <person name="Ramstad K.M."/>
        </authorList>
    </citation>
    <scope>NUCLEOTIDE SEQUENCE [LARGE SCALE GENOMIC DNA]</scope>
    <source>
        <strain evidence="1">JAX WOST 10</strain>
    </source>
</reference>
<dbReference type="Proteomes" id="UP001333110">
    <property type="component" value="Unassembled WGS sequence"/>
</dbReference>
<organism evidence="1 2">
    <name type="scientific">Mycteria americana</name>
    <name type="common">Wood stork</name>
    <dbReference type="NCBI Taxonomy" id="33587"/>
    <lineage>
        <taxon>Eukaryota</taxon>
        <taxon>Metazoa</taxon>
        <taxon>Chordata</taxon>
        <taxon>Craniata</taxon>
        <taxon>Vertebrata</taxon>
        <taxon>Euteleostomi</taxon>
        <taxon>Archelosauria</taxon>
        <taxon>Archosauria</taxon>
        <taxon>Dinosauria</taxon>
        <taxon>Saurischia</taxon>
        <taxon>Theropoda</taxon>
        <taxon>Coelurosauria</taxon>
        <taxon>Aves</taxon>
        <taxon>Neognathae</taxon>
        <taxon>Neoaves</taxon>
        <taxon>Aequornithes</taxon>
        <taxon>Ciconiiformes</taxon>
        <taxon>Ciconiidae</taxon>
        <taxon>Mycteria</taxon>
    </lineage>
</organism>
<comment type="caution">
    <text evidence="1">The sequence shown here is derived from an EMBL/GenBank/DDBJ whole genome shotgun (WGS) entry which is preliminary data.</text>
</comment>
<keyword evidence="2" id="KW-1185">Reference proteome</keyword>
<gene>
    <name evidence="1" type="ORF">QYF61_014771</name>
</gene>
<sequence length="305" mass="33899">MSTQLYRDLDKRIIIFNRFQPFLVQGSMPATQIPFNKLPENTKVIAEHHTCPTHGMSRLGLQAQASLEQHFHQYYLKQRLEFEFKRMNSRGWQKSSMRDSITYRINLLPCGILCSLWWSEANVGVQRRRSALTRVAFGNTELFALDIAAAAAAELAVAAAAGSPVSRAADVPAVAERSIESAASAASVAQDPSSADMTRPRHEDLRTERLDLAHLPDRKDFTASYTALTEPKDRLDALTEKRFAGPQLATYSTSVTQTTEGAAAKMAFREGPKHPRVLQELADIVARPLSITFGKSWRSGDIPED</sequence>